<gene>
    <name evidence="2" type="ORF">GCM10011343_22060</name>
</gene>
<keyword evidence="1" id="KW-0812">Transmembrane</keyword>
<evidence type="ECO:0000256" key="1">
    <source>
        <dbReference type="SAM" id="Phobius"/>
    </source>
</evidence>
<feature type="transmembrane region" description="Helical" evidence="1">
    <location>
        <begin position="121"/>
        <end position="140"/>
    </location>
</feature>
<keyword evidence="1" id="KW-1133">Transmembrane helix</keyword>
<protein>
    <submittedName>
        <fullName evidence="2">Uncharacterized protein</fullName>
    </submittedName>
</protein>
<dbReference type="RefSeq" id="WP_188362637.1">
    <property type="nucleotide sequence ID" value="NZ_BMFG01000009.1"/>
</dbReference>
<dbReference type="AlphaFoldDB" id="A0A916Y512"/>
<organism evidence="2 3">
    <name type="scientific">Flavobacterium orientale</name>
    <dbReference type="NCBI Taxonomy" id="1756020"/>
    <lineage>
        <taxon>Bacteria</taxon>
        <taxon>Pseudomonadati</taxon>
        <taxon>Bacteroidota</taxon>
        <taxon>Flavobacteriia</taxon>
        <taxon>Flavobacteriales</taxon>
        <taxon>Flavobacteriaceae</taxon>
        <taxon>Flavobacterium</taxon>
    </lineage>
</organism>
<feature type="transmembrane region" description="Helical" evidence="1">
    <location>
        <begin position="44"/>
        <end position="71"/>
    </location>
</feature>
<reference evidence="2" key="1">
    <citation type="journal article" date="2014" name="Int. J. Syst. Evol. Microbiol.">
        <title>Complete genome sequence of Corynebacterium casei LMG S-19264T (=DSM 44701T), isolated from a smear-ripened cheese.</title>
        <authorList>
            <consortium name="US DOE Joint Genome Institute (JGI-PGF)"/>
            <person name="Walter F."/>
            <person name="Albersmeier A."/>
            <person name="Kalinowski J."/>
            <person name="Ruckert C."/>
        </authorList>
    </citation>
    <scope>NUCLEOTIDE SEQUENCE</scope>
    <source>
        <strain evidence="2">CGMCC 1.12506</strain>
    </source>
</reference>
<feature type="transmembrane region" description="Helical" evidence="1">
    <location>
        <begin position="12"/>
        <end position="32"/>
    </location>
</feature>
<comment type="caution">
    <text evidence="2">The sequence shown here is derived from an EMBL/GenBank/DDBJ whole genome shotgun (WGS) entry which is preliminary data.</text>
</comment>
<evidence type="ECO:0000313" key="2">
    <source>
        <dbReference type="EMBL" id="GGD31484.1"/>
    </source>
</evidence>
<keyword evidence="3" id="KW-1185">Reference proteome</keyword>
<name>A0A916Y512_9FLAO</name>
<sequence length="149" mass="17104">MKSTEEIEKSLVTLSLIFYLVSLFLPAIYVFVPSFGKSISYDGWYALFVGSLSATMNVKQALIWLVNPIYLLALFSMKFRPKIALFFSLFVLITSLTFLGFENIQYTWSGRVMFINSLGFGYWFWSISFVLLLVAAFMNLTGDKNQYIT</sequence>
<evidence type="ECO:0000313" key="3">
    <source>
        <dbReference type="Proteomes" id="UP000625735"/>
    </source>
</evidence>
<proteinExistence type="predicted"/>
<feature type="transmembrane region" description="Helical" evidence="1">
    <location>
        <begin position="83"/>
        <end position="101"/>
    </location>
</feature>
<accession>A0A916Y512</accession>
<dbReference type="Proteomes" id="UP000625735">
    <property type="component" value="Unassembled WGS sequence"/>
</dbReference>
<reference evidence="2" key="2">
    <citation type="submission" date="2020-09" db="EMBL/GenBank/DDBJ databases">
        <authorList>
            <person name="Sun Q."/>
            <person name="Zhou Y."/>
        </authorList>
    </citation>
    <scope>NUCLEOTIDE SEQUENCE</scope>
    <source>
        <strain evidence="2">CGMCC 1.12506</strain>
    </source>
</reference>
<keyword evidence="1" id="KW-0472">Membrane</keyword>
<dbReference type="EMBL" id="BMFG01000009">
    <property type="protein sequence ID" value="GGD31484.1"/>
    <property type="molecule type" value="Genomic_DNA"/>
</dbReference>